<accession>F6BCT4</accession>
<evidence type="ECO:0000313" key="2">
    <source>
        <dbReference type="EMBL" id="AEF96295.1"/>
    </source>
</evidence>
<sequence>MDLTLFIIYFIFWIIVNTIESFRKISAIIGLFLLMGIFLKYMVFVPTLYNTGDVSLCANLITSLIYDFVQWALPPWAGFFIGSALSGNYNNIQQII</sequence>
<keyword evidence="3" id="KW-1185">Reference proteome</keyword>
<proteinExistence type="predicted"/>
<name>F6BCT4_METIK</name>
<gene>
    <name evidence="2" type="ordered locus">Metig_0747</name>
</gene>
<reference evidence="2 3" key="1">
    <citation type="submission" date="2011-05" db="EMBL/GenBank/DDBJ databases">
        <title>Complete sequence of Methanotorris igneus Kol 5.</title>
        <authorList>
            <consortium name="US DOE Joint Genome Institute"/>
            <person name="Lucas S."/>
            <person name="Han J."/>
            <person name="Lapidus A."/>
            <person name="Cheng J.-F."/>
            <person name="Goodwin L."/>
            <person name="Pitluck S."/>
            <person name="Peters L."/>
            <person name="Mikhailova N."/>
            <person name="Chertkov O."/>
            <person name="Han C."/>
            <person name="Tapia R."/>
            <person name="Land M."/>
            <person name="Hauser L."/>
            <person name="Kyrpides N."/>
            <person name="Ivanova N."/>
            <person name="Pagani I."/>
            <person name="Sieprawska-Lupa M."/>
            <person name="Whitman W."/>
            <person name="Woyke T."/>
        </authorList>
    </citation>
    <scope>NUCLEOTIDE SEQUENCE [LARGE SCALE GENOMIC DNA]</scope>
    <source>
        <strain evidence="3">DSM 5666 / JCM 11834 / Kol 5</strain>
    </source>
</reference>
<keyword evidence="1" id="KW-0812">Transmembrane</keyword>
<organism evidence="3">
    <name type="scientific">Methanotorris igneus (strain DSM 5666 / JCM 11834 / Kol 5)</name>
    <dbReference type="NCBI Taxonomy" id="880724"/>
    <lineage>
        <taxon>Archaea</taxon>
        <taxon>Methanobacteriati</taxon>
        <taxon>Methanobacteriota</taxon>
        <taxon>Methanomada group</taxon>
        <taxon>Methanococci</taxon>
        <taxon>Methanococcales</taxon>
        <taxon>Methanocaldococcaceae</taxon>
        <taxon>Methanotorris</taxon>
    </lineage>
</organism>
<keyword evidence="1" id="KW-0472">Membrane</keyword>
<evidence type="ECO:0000256" key="1">
    <source>
        <dbReference type="SAM" id="Phobius"/>
    </source>
</evidence>
<evidence type="ECO:0000313" key="3">
    <source>
        <dbReference type="Proteomes" id="UP000009227"/>
    </source>
</evidence>
<keyword evidence="1" id="KW-1133">Transmembrane helix</keyword>
<dbReference type="STRING" id="880724.Metig_0747"/>
<feature type="transmembrane region" description="Helical" evidence="1">
    <location>
        <begin position="29"/>
        <end position="49"/>
    </location>
</feature>
<dbReference type="HOGENOM" id="CLU_2353230_0_0_2"/>
<dbReference type="Proteomes" id="UP000009227">
    <property type="component" value="Chromosome"/>
</dbReference>
<dbReference type="EMBL" id="CP002737">
    <property type="protein sequence ID" value="AEF96295.1"/>
    <property type="molecule type" value="Genomic_DNA"/>
</dbReference>
<dbReference type="RefSeq" id="WP_013798898.1">
    <property type="nucleotide sequence ID" value="NC_015562.1"/>
</dbReference>
<dbReference type="GeneID" id="10643586"/>
<protein>
    <submittedName>
        <fullName evidence="2">Uncharacterized protein</fullName>
    </submittedName>
</protein>
<dbReference type="KEGG" id="mig:Metig_0747"/>
<dbReference type="AlphaFoldDB" id="F6BCT4"/>
<feature type="transmembrane region" description="Helical" evidence="1">
    <location>
        <begin position="6"/>
        <end position="22"/>
    </location>
</feature>